<accession>A0ABZ2KM97</accession>
<dbReference type="Gene3D" id="1.20.1590.10">
    <property type="entry name" value="YP_001051499.1 domain like"/>
    <property type="match status" value="1"/>
</dbReference>
<dbReference type="RefSeq" id="WP_394849803.1">
    <property type="nucleotide sequence ID" value="NZ_CP089982.1"/>
</dbReference>
<reference evidence="1 2" key="1">
    <citation type="submission" date="2021-12" db="EMBL/GenBank/DDBJ databases">
        <title>Discovery of the Pendulisporaceae a myxobacterial family with distinct sporulation behavior and unique specialized metabolism.</title>
        <authorList>
            <person name="Garcia R."/>
            <person name="Popoff A."/>
            <person name="Bader C.D."/>
            <person name="Loehr J."/>
            <person name="Walesch S."/>
            <person name="Walt C."/>
            <person name="Boldt J."/>
            <person name="Bunk B."/>
            <person name="Haeckl F.J.F.P.J."/>
            <person name="Gunesch A.P."/>
            <person name="Birkelbach J."/>
            <person name="Nuebel U."/>
            <person name="Pietschmann T."/>
            <person name="Bach T."/>
            <person name="Mueller R."/>
        </authorList>
    </citation>
    <scope>NUCLEOTIDE SEQUENCE [LARGE SCALE GENOMIC DNA]</scope>
    <source>
        <strain evidence="1 2">MSr12523</strain>
    </source>
</reference>
<dbReference type="EMBL" id="CP089982">
    <property type="protein sequence ID" value="WXA99169.1"/>
    <property type="molecule type" value="Genomic_DNA"/>
</dbReference>
<dbReference type="InterPro" id="IPR023381">
    <property type="entry name" value="YP001051499.1-like_dom_sf"/>
</dbReference>
<evidence type="ECO:0000313" key="1">
    <source>
        <dbReference type="EMBL" id="WXA99169.1"/>
    </source>
</evidence>
<gene>
    <name evidence="1" type="ORF">LZC95_20390</name>
</gene>
<proteinExistence type="predicted"/>
<name>A0ABZ2KM97_9BACT</name>
<dbReference type="Proteomes" id="UP001379533">
    <property type="component" value="Chromosome"/>
</dbReference>
<keyword evidence="2" id="KW-1185">Reference proteome</keyword>
<protein>
    <submittedName>
        <fullName evidence="1">Uncharacterized protein</fullName>
    </submittedName>
</protein>
<evidence type="ECO:0000313" key="2">
    <source>
        <dbReference type="Proteomes" id="UP001379533"/>
    </source>
</evidence>
<organism evidence="1 2">
    <name type="scientific">Pendulispora brunnea</name>
    <dbReference type="NCBI Taxonomy" id="2905690"/>
    <lineage>
        <taxon>Bacteria</taxon>
        <taxon>Pseudomonadati</taxon>
        <taxon>Myxococcota</taxon>
        <taxon>Myxococcia</taxon>
        <taxon>Myxococcales</taxon>
        <taxon>Sorangiineae</taxon>
        <taxon>Pendulisporaceae</taxon>
        <taxon>Pendulispora</taxon>
    </lineage>
</organism>
<sequence>MDIIDSMVERLKRARHPVRVALAAAVGDRVLPVFEEYWREPPADEIPRTLELVWAHACGEAVDKGEFAACVQEVEETVEFLEGEQVTVATEAAVVIQRAAEATNSDEGEAVLAVARALVMALDAAEFAEGMANRQTPNARTEAALAEEKAWQDAALVLIVGWRGVPNRRMFDSIGSRPPKWLKDWSARIAHLT</sequence>